<dbReference type="EMBL" id="JBHSDS010000002">
    <property type="protein sequence ID" value="MFC4356582.1"/>
    <property type="molecule type" value="Genomic_DNA"/>
</dbReference>
<dbReference type="AlphaFoldDB" id="A0ABD5P6Y8"/>
<evidence type="ECO:0000313" key="2">
    <source>
        <dbReference type="EMBL" id="MFC4356582.1"/>
    </source>
</evidence>
<comment type="caution">
    <text evidence="2">The sequence shown here is derived from an EMBL/GenBank/DDBJ whole genome shotgun (WGS) entry which is preliminary data.</text>
</comment>
<organism evidence="2 3">
    <name type="scientific">Halobium salinum</name>
    <dbReference type="NCBI Taxonomy" id="1364940"/>
    <lineage>
        <taxon>Archaea</taxon>
        <taxon>Methanobacteriati</taxon>
        <taxon>Methanobacteriota</taxon>
        <taxon>Stenosarchaea group</taxon>
        <taxon>Halobacteria</taxon>
        <taxon>Halobacteriales</taxon>
        <taxon>Haloferacaceae</taxon>
        <taxon>Halobium</taxon>
    </lineage>
</organism>
<proteinExistence type="predicted"/>
<dbReference type="RefSeq" id="WP_267625018.1">
    <property type="nucleotide sequence ID" value="NZ_JAODIW010000010.1"/>
</dbReference>
<feature type="domain" description="Glucose/Sorbosone dehydrogenase" evidence="1">
    <location>
        <begin position="63"/>
        <end position="372"/>
    </location>
</feature>
<dbReference type="InterPro" id="IPR012938">
    <property type="entry name" value="Glc/Sorbosone_DH"/>
</dbReference>
<gene>
    <name evidence="2" type="ORF">ACFO0N_01315</name>
</gene>
<dbReference type="Pfam" id="PF07995">
    <property type="entry name" value="GSDH"/>
    <property type="match status" value="1"/>
</dbReference>
<dbReference type="SUPFAM" id="SSF50952">
    <property type="entry name" value="Soluble quinoprotein glucose dehydrogenase"/>
    <property type="match status" value="1"/>
</dbReference>
<evidence type="ECO:0000313" key="3">
    <source>
        <dbReference type="Proteomes" id="UP001595921"/>
    </source>
</evidence>
<dbReference type="InterPro" id="IPR011041">
    <property type="entry name" value="Quinoprot_gluc/sorb_DH_b-prop"/>
</dbReference>
<keyword evidence="3" id="KW-1185">Reference proteome</keyword>
<protein>
    <submittedName>
        <fullName evidence="2">PQQ-dependent sugar dehydrogenase</fullName>
    </submittedName>
</protein>
<name>A0ABD5P6Y8_9EURY</name>
<evidence type="ECO:0000259" key="1">
    <source>
        <dbReference type="Pfam" id="PF07995"/>
    </source>
</evidence>
<reference evidence="2 3" key="1">
    <citation type="journal article" date="2019" name="Int. J. Syst. Evol. Microbiol.">
        <title>The Global Catalogue of Microorganisms (GCM) 10K type strain sequencing project: providing services to taxonomists for standard genome sequencing and annotation.</title>
        <authorList>
            <consortium name="The Broad Institute Genomics Platform"/>
            <consortium name="The Broad Institute Genome Sequencing Center for Infectious Disease"/>
            <person name="Wu L."/>
            <person name="Ma J."/>
        </authorList>
    </citation>
    <scope>NUCLEOTIDE SEQUENCE [LARGE SCALE GENOMIC DNA]</scope>
    <source>
        <strain evidence="2 3">CGMCC 1.12553</strain>
    </source>
</reference>
<dbReference type="PROSITE" id="PS51257">
    <property type="entry name" value="PROKAR_LIPOPROTEIN"/>
    <property type="match status" value="1"/>
</dbReference>
<dbReference type="Proteomes" id="UP001595921">
    <property type="component" value="Unassembled WGS sequence"/>
</dbReference>
<sequence>MTRPTTDGGRVGRRRYLALAGAGVASLTGCLVRTADRFGGSDGGTNRTGTDRNVDVETLATGLEVPWGVGWYDGDLYLTARPGQVVRLPGGEGPAEVVVEDITELRSGSGDLIGNLFGSEGGLLGLAFHPTDPTAYSYQTYEGPSGVANRIVRHELDAEWRATPILEGIPGASIHNGGRLLVNEDEGALYVTCGDANRKESAQDTASLAGTVLRLTLSGEPHPDNPFDNEVFSYGHRNPQGLAFDDGTLYSTEHGPEDDDEVNVLEAGNNYGWPEVTGRTDGDRFTDPLVTYASTVAPASAAFYPEDGAIEAWRGDFFFGTLVGEHLHRVRIRQGEVVEQERLFEGEFGRLRTVFVDHAGDLCVTTSNRDGRGTPVDADDRILRFRPD</sequence>
<dbReference type="PANTHER" id="PTHR19328">
    <property type="entry name" value="HEDGEHOG-INTERACTING PROTEIN"/>
    <property type="match status" value="1"/>
</dbReference>
<dbReference type="PANTHER" id="PTHR19328:SF13">
    <property type="entry name" value="HIPL1 PROTEIN"/>
    <property type="match status" value="1"/>
</dbReference>
<dbReference type="Gene3D" id="2.120.10.30">
    <property type="entry name" value="TolB, C-terminal domain"/>
    <property type="match status" value="1"/>
</dbReference>
<accession>A0ABD5P6Y8</accession>
<dbReference type="InterPro" id="IPR011042">
    <property type="entry name" value="6-blade_b-propeller_TolB-like"/>
</dbReference>